<feature type="signal peptide" evidence="1">
    <location>
        <begin position="1"/>
        <end position="30"/>
    </location>
</feature>
<name>A0A1I2XWJ6_9ACTN</name>
<keyword evidence="1" id="KW-0732">Signal</keyword>
<dbReference type="Proteomes" id="UP000181942">
    <property type="component" value="Unassembled WGS sequence"/>
</dbReference>
<protein>
    <recommendedName>
        <fullName evidence="4">GLTT repeat-containing protein</fullName>
    </recommendedName>
</protein>
<evidence type="ECO:0000313" key="3">
    <source>
        <dbReference type="Proteomes" id="UP000181942"/>
    </source>
</evidence>
<dbReference type="AlphaFoldDB" id="A0A1I2XWJ6"/>
<reference evidence="2 3" key="1">
    <citation type="submission" date="2016-10" db="EMBL/GenBank/DDBJ databases">
        <authorList>
            <person name="de Groot N.N."/>
        </authorList>
    </citation>
    <scope>NUCLEOTIDE SEQUENCE [LARGE SCALE GENOMIC DNA]</scope>
    <source>
        <strain evidence="2 3">OK461</strain>
    </source>
</reference>
<accession>A0A1I2XWJ6</accession>
<sequence>MKSITRGTLAAVVTGVAAAMGAAAVTPAAAAEKVPLPVPLDGVGRSLNLQTPQIAGELPVPMPGGPEGPRYVEGRLLPDRAVPRLPVDAGLPGTGVRTPLPDLLGQGFDHLGADAPAADLTTLTPGLAVDTPLSAPNPDHYGLPDLKLPQAAVLGPLLKTVPGANVGMGEGD</sequence>
<dbReference type="OrthoDB" id="4330268at2"/>
<organism evidence="2 3">
    <name type="scientific">Streptomyces mirabilis</name>
    <dbReference type="NCBI Taxonomy" id="68239"/>
    <lineage>
        <taxon>Bacteria</taxon>
        <taxon>Bacillati</taxon>
        <taxon>Actinomycetota</taxon>
        <taxon>Actinomycetes</taxon>
        <taxon>Kitasatosporales</taxon>
        <taxon>Streptomycetaceae</taxon>
        <taxon>Streptomyces</taxon>
    </lineage>
</organism>
<proteinExistence type="predicted"/>
<dbReference type="RefSeq" id="WP_075033823.1">
    <property type="nucleotide sequence ID" value="NZ_FONR01000053.1"/>
</dbReference>
<gene>
    <name evidence="2" type="ORF">SAMN02787118_1536</name>
</gene>
<feature type="chain" id="PRO_5010347550" description="GLTT repeat-containing protein" evidence="1">
    <location>
        <begin position="31"/>
        <end position="172"/>
    </location>
</feature>
<evidence type="ECO:0008006" key="4">
    <source>
        <dbReference type="Google" id="ProtNLM"/>
    </source>
</evidence>
<dbReference type="EMBL" id="FONR01000053">
    <property type="protein sequence ID" value="SFH17447.1"/>
    <property type="molecule type" value="Genomic_DNA"/>
</dbReference>
<evidence type="ECO:0000313" key="2">
    <source>
        <dbReference type="EMBL" id="SFH17447.1"/>
    </source>
</evidence>
<evidence type="ECO:0000256" key="1">
    <source>
        <dbReference type="SAM" id="SignalP"/>
    </source>
</evidence>